<dbReference type="Proteomes" id="UP000030664">
    <property type="component" value="Unassembled WGS sequence"/>
</dbReference>
<dbReference type="Pfam" id="PF18135">
    <property type="entry name" value="Type_ISP_C"/>
    <property type="match status" value="1"/>
</dbReference>
<dbReference type="eggNOG" id="COG0286">
    <property type="taxonomic scope" value="Bacteria"/>
</dbReference>
<proteinExistence type="predicted"/>
<evidence type="ECO:0000313" key="2">
    <source>
        <dbReference type="EMBL" id="KHE74168.1"/>
    </source>
</evidence>
<sequence length="310" mass="35146">MYRPFSKQYVYFDRGLNEMVLLMPSMFPAPEHTNVGFYVVGAGSAVPFSAIMLEDLPNLHVTGAGSGGQFFPRWTYEKADVPEGQFDLGASDHGVDKYGYRKVDNITDEILADYQSYYGAKVIKDDVFYYVYGLLHSPDYRSMYAADLTKMLPRIPKVASTEDFHVFVAMGQQLASLHLGYEAADPYPLTEVIKDGAPADAVELYRVTKMKYGPEKDKSKLVYNPWITLERIPAETHEYMLGSRSGIDWLIDRYQIKVDKKSGIINDPNDWAAEHAEPRYILDLIKRVTTVSVRTVELISQLPKLEIAKL</sequence>
<gene>
    <name evidence="2" type="ORF">AS25_08545</name>
</gene>
<comment type="caution">
    <text evidence="2">The sequence shown here is derived from an EMBL/GenBank/DDBJ whole genome shotgun (WGS) entry which is preliminary data.</text>
</comment>
<organism evidence="2 3">
    <name type="scientific">Kocuria marina</name>
    <dbReference type="NCBI Taxonomy" id="223184"/>
    <lineage>
        <taxon>Bacteria</taxon>
        <taxon>Bacillati</taxon>
        <taxon>Actinomycetota</taxon>
        <taxon>Actinomycetes</taxon>
        <taxon>Micrococcales</taxon>
        <taxon>Micrococcaceae</taxon>
        <taxon>Kocuria</taxon>
    </lineage>
</organism>
<evidence type="ECO:0000259" key="1">
    <source>
        <dbReference type="Pfam" id="PF18135"/>
    </source>
</evidence>
<accession>A0A0B0D9S4</accession>
<protein>
    <recommendedName>
        <fullName evidence="1">Type ISP restriction-modification enzyme LLaBIII C-terminal specificity domain-containing protein</fullName>
    </recommendedName>
</protein>
<dbReference type="EMBL" id="JROM01000032">
    <property type="protein sequence ID" value="KHE74168.1"/>
    <property type="molecule type" value="Genomic_DNA"/>
</dbReference>
<dbReference type="AlphaFoldDB" id="A0A0B0D9S4"/>
<evidence type="ECO:0000313" key="3">
    <source>
        <dbReference type="Proteomes" id="UP000030664"/>
    </source>
</evidence>
<name>A0A0B0D9S4_9MICC</name>
<dbReference type="InterPro" id="IPR041635">
    <property type="entry name" value="Type_ISP_LLaBIII_C"/>
</dbReference>
<feature type="domain" description="Type ISP restriction-modification enzyme LLaBIII C-terminal specificity" evidence="1">
    <location>
        <begin position="1"/>
        <end position="284"/>
    </location>
</feature>
<reference evidence="2 3" key="1">
    <citation type="submission" date="2014-09" db="EMBL/GenBank/DDBJ databases">
        <title>High-quality draft genome sequence of Kocuria marina SO9-6, an actinobacterium isolated from a copper mine.</title>
        <authorList>
            <person name="Castro D.B."/>
            <person name="Pereira L.B."/>
            <person name="Silva M.V."/>
            <person name="Silva B.P."/>
            <person name="Zanardi B.R."/>
            <person name="Carlos C."/>
            <person name="Belgini D.R."/>
            <person name="Limache E.G."/>
            <person name="Lacerda G.V."/>
            <person name="Nery M.B."/>
            <person name="Gomes M.B."/>
            <person name="Souza S."/>
            <person name="Silva T.M."/>
            <person name="Rodrigues V.D."/>
            <person name="Paulino L.C."/>
            <person name="Vicentini R."/>
            <person name="Ferraz L.F."/>
            <person name="Ottoboni L.M."/>
        </authorList>
    </citation>
    <scope>NUCLEOTIDE SEQUENCE [LARGE SCALE GENOMIC DNA]</scope>
    <source>
        <strain evidence="2 3">SO9-6</strain>
    </source>
</reference>